<dbReference type="InterPro" id="IPR013321">
    <property type="entry name" value="Arc_rbn_hlx_hlx"/>
</dbReference>
<dbReference type="GO" id="GO:0006355">
    <property type="term" value="P:regulation of DNA-templated transcription"/>
    <property type="evidence" value="ECO:0007669"/>
    <property type="project" value="InterPro"/>
</dbReference>
<dbReference type="InterPro" id="IPR005569">
    <property type="entry name" value="Arc_DNA-bd_dom"/>
</dbReference>
<feature type="domain" description="Arc-like DNA binding" evidence="1">
    <location>
        <begin position="9"/>
        <end position="44"/>
    </location>
</feature>
<evidence type="ECO:0000313" key="3">
    <source>
        <dbReference type="Proteomes" id="UP000545606"/>
    </source>
</evidence>
<proteinExistence type="predicted"/>
<dbReference type="AlphaFoldDB" id="A0A838YDJ9"/>
<dbReference type="RefSeq" id="WP_181837426.1">
    <property type="nucleotide sequence ID" value="NZ_JACERN010000042.1"/>
</dbReference>
<accession>A0A838YDJ9</accession>
<keyword evidence="3" id="KW-1185">Reference proteome</keyword>
<protein>
    <submittedName>
        <fullName evidence="2">Arc family DNA-binding protein</fullName>
    </submittedName>
</protein>
<evidence type="ECO:0000313" key="2">
    <source>
        <dbReference type="EMBL" id="MBA4710557.1"/>
    </source>
</evidence>
<dbReference type="SUPFAM" id="SSF47598">
    <property type="entry name" value="Ribbon-helix-helix"/>
    <property type="match status" value="1"/>
</dbReference>
<dbReference type="Proteomes" id="UP000545606">
    <property type="component" value="Unassembled WGS sequence"/>
</dbReference>
<sequence>MERIVTTTLRVPETLLDAIKAQASSNRRSFNNEVLHLIESSLKEKKHEAVAA</sequence>
<dbReference type="Gene3D" id="1.10.1220.10">
    <property type="entry name" value="Met repressor-like"/>
    <property type="match status" value="1"/>
</dbReference>
<organism evidence="2 3">
    <name type="scientific">Aquitalea aquatica</name>
    <dbReference type="NCBI Taxonomy" id="3044273"/>
    <lineage>
        <taxon>Bacteria</taxon>
        <taxon>Pseudomonadati</taxon>
        <taxon>Pseudomonadota</taxon>
        <taxon>Betaproteobacteria</taxon>
        <taxon>Neisseriales</taxon>
        <taxon>Chromobacteriaceae</taxon>
        <taxon>Aquitalea</taxon>
    </lineage>
</organism>
<reference evidence="2 3" key="1">
    <citation type="submission" date="2020-07" db="EMBL/GenBank/DDBJ databases">
        <title>Draft genome sequence of violacein-producing bacteria and related species.</title>
        <authorList>
            <person name="Wilson H.S."/>
            <person name="De Leon M.E."/>
        </authorList>
    </citation>
    <scope>NUCLEOTIDE SEQUENCE [LARGE SCALE GENOMIC DNA]</scope>
    <source>
        <strain evidence="2 3">HSC-21Su07</strain>
    </source>
</reference>
<dbReference type="InterPro" id="IPR010985">
    <property type="entry name" value="Ribbon_hlx_hlx"/>
</dbReference>
<dbReference type="Pfam" id="PF03869">
    <property type="entry name" value="Arc"/>
    <property type="match status" value="1"/>
</dbReference>
<dbReference type="EMBL" id="JACERN010000042">
    <property type="protein sequence ID" value="MBA4710557.1"/>
    <property type="molecule type" value="Genomic_DNA"/>
</dbReference>
<keyword evidence="2" id="KW-0238">DNA-binding</keyword>
<dbReference type="GO" id="GO:0003677">
    <property type="term" value="F:DNA binding"/>
    <property type="evidence" value="ECO:0007669"/>
    <property type="project" value="UniProtKB-KW"/>
</dbReference>
<evidence type="ECO:0000259" key="1">
    <source>
        <dbReference type="Pfam" id="PF03869"/>
    </source>
</evidence>
<gene>
    <name evidence="2" type="ORF">H2Z84_19455</name>
</gene>
<comment type="caution">
    <text evidence="2">The sequence shown here is derived from an EMBL/GenBank/DDBJ whole genome shotgun (WGS) entry which is preliminary data.</text>
</comment>
<name>A0A838YDJ9_9NEIS</name>